<name>A0A3B3CHJ8_ORYME</name>
<dbReference type="Gene3D" id="3.40.50.300">
    <property type="entry name" value="P-loop containing nucleotide triphosphate hydrolases"/>
    <property type="match status" value="2"/>
</dbReference>
<dbReference type="PROSITE" id="PS51720">
    <property type="entry name" value="G_AIG1"/>
    <property type="match status" value="2"/>
</dbReference>
<dbReference type="FunFam" id="3.40.50.300:FF:000366">
    <property type="entry name" value="GTPase, IMAP family member 2"/>
    <property type="match status" value="2"/>
</dbReference>
<evidence type="ECO:0000256" key="1">
    <source>
        <dbReference type="ARBA" id="ARBA00008535"/>
    </source>
</evidence>
<dbReference type="Proteomes" id="UP000261560">
    <property type="component" value="Unplaced"/>
</dbReference>
<keyword evidence="4" id="KW-1133">Transmembrane helix</keyword>
<reference evidence="6" key="1">
    <citation type="submission" date="2025-08" db="UniProtKB">
        <authorList>
            <consortium name="Ensembl"/>
        </authorList>
    </citation>
    <scope>IDENTIFICATION</scope>
</reference>
<sequence>SLVTLRIILLGKSGVGTSSLGNTILGSDEFPVRKFPKPEFISCEARIGSIHGRNITVVDTPGFFCPERSEEELKKEILRCTTECAPGPHAFLLVFKIEKFTKQEEEVITKIEEYFSSEVFKFGIVIFTHGNQLSDNTRIETHISQNKRLSSLLEKCSGRCHVVDNKYWSQNQVRTGWMSNKSTRVRLGKFGGGGKHNGIYGIEKSFGVSFSETFYSHFFNLVSLPDFAEMRIVVVGKTGSGKSALAHTIFGEEQRPNNTLFNSETTRCEAKTKDVNGKRITLVDTPGFFDTNMSDDEKKAEILRCIIECAPGPHAFLIVLKIERFTEQEQSVITKISEYFSDEALKQAVVVFTHGNQLPEGSTINESVHENTLLSDLVMRCGNRCHVVDNKYWRERPVNEYRSNRFQVEELLHTVETMMKTNESSFFTTEMLKEVDEEIRKEEAKIRQEAGNKSVEEIKQEAKESVFKRYLISVTGTAVGMLLGALFGIGLVEISKTVALNASTLDPLLVGVSKLALDLAGSKTTMPVAAAVGGVVGGFTGHGASDGAETLQEAAGKAAEAVGDVAQCILKKAQNNFQTSN</sequence>
<evidence type="ECO:0000259" key="5">
    <source>
        <dbReference type="PROSITE" id="PS51720"/>
    </source>
</evidence>
<evidence type="ECO:0000313" key="7">
    <source>
        <dbReference type="Proteomes" id="UP000261560"/>
    </source>
</evidence>
<evidence type="ECO:0000313" key="6">
    <source>
        <dbReference type="Ensembl" id="ENSOMEP00000016805.1"/>
    </source>
</evidence>
<proteinExistence type="inferred from homology"/>
<feature type="domain" description="AIG1-type G" evidence="5">
    <location>
        <begin position="2"/>
        <end position="219"/>
    </location>
</feature>
<accession>A0A3B3CHJ8</accession>
<dbReference type="PANTHER" id="PTHR10903">
    <property type="entry name" value="GTPASE, IMAP FAMILY MEMBER-RELATED"/>
    <property type="match status" value="1"/>
</dbReference>
<dbReference type="SUPFAM" id="SSF52540">
    <property type="entry name" value="P-loop containing nucleoside triphosphate hydrolases"/>
    <property type="match status" value="2"/>
</dbReference>
<protein>
    <recommendedName>
        <fullName evidence="5">AIG1-type G domain-containing protein</fullName>
    </recommendedName>
</protein>
<dbReference type="InterPro" id="IPR006703">
    <property type="entry name" value="G_AIG1"/>
</dbReference>
<evidence type="ECO:0000256" key="3">
    <source>
        <dbReference type="ARBA" id="ARBA00023134"/>
    </source>
</evidence>
<dbReference type="InterPro" id="IPR045058">
    <property type="entry name" value="GIMA/IAN/Toc"/>
</dbReference>
<feature type="transmembrane region" description="Helical" evidence="4">
    <location>
        <begin position="470"/>
        <end position="492"/>
    </location>
</feature>
<dbReference type="GeneTree" id="ENSGT01150000286992"/>
<organism evidence="6 7">
    <name type="scientific">Oryzias melastigma</name>
    <name type="common">Marine medaka</name>
    <dbReference type="NCBI Taxonomy" id="30732"/>
    <lineage>
        <taxon>Eukaryota</taxon>
        <taxon>Metazoa</taxon>
        <taxon>Chordata</taxon>
        <taxon>Craniata</taxon>
        <taxon>Vertebrata</taxon>
        <taxon>Euteleostomi</taxon>
        <taxon>Actinopterygii</taxon>
        <taxon>Neopterygii</taxon>
        <taxon>Teleostei</taxon>
        <taxon>Neoteleostei</taxon>
        <taxon>Acanthomorphata</taxon>
        <taxon>Ovalentaria</taxon>
        <taxon>Atherinomorphae</taxon>
        <taxon>Beloniformes</taxon>
        <taxon>Adrianichthyidae</taxon>
        <taxon>Oryziinae</taxon>
        <taxon>Oryzias</taxon>
    </lineage>
</organism>
<keyword evidence="3" id="KW-0342">GTP-binding</keyword>
<keyword evidence="7" id="KW-1185">Reference proteome</keyword>
<keyword evidence="4" id="KW-0812">Transmembrane</keyword>
<dbReference type="PaxDb" id="30732-ENSOMEP00000016805"/>
<dbReference type="Pfam" id="PF04548">
    <property type="entry name" value="AIG1"/>
    <property type="match status" value="2"/>
</dbReference>
<dbReference type="AlphaFoldDB" id="A0A3B3CHJ8"/>
<comment type="similarity">
    <text evidence="1">Belongs to the TRAFAC class TrmE-Era-EngA-EngB-Septin-like GTPase superfamily. AIG1/Toc34/Toc159-like paraseptin GTPase family. IAN subfamily.</text>
</comment>
<dbReference type="Ensembl" id="ENSOMET00000034557.1">
    <property type="protein sequence ID" value="ENSOMEP00000016805.1"/>
    <property type="gene ID" value="ENSOMEG00000018453.1"/>
</dbReference>
<dbReference type="GO" id="GO:0005525">
    <property type="term" value="F:GTP binding"/>
    <property type="evidence" value="ECO:0007669"/>
    <property type="project" value="UniProtKB-KW"/>
</dbReference>
<evidence type="ECO:0000256" key="2">
    <source>
        <dbReference type="ARBA" id="ARBA00022741"/>
    </source>
</evidence>
<reference evidence="6" key="2">
    <citation type="submission" date="2025-09" db="UniProtKB">
        <authorList>
            <consortium name="Ensembl"/>
        </authorList>
    </citation>
    <scope>IDENTIFICATION</scope>
</reference>
<dbReference type="PANTHER" id="PTHR10903:SF62">
    <property type="entry name" value="GTPASE IMAP FAMILY MEMBER 4-LIKE-RELATED"/>
    <property type="match status" value="1"/>
</dbReference>
<feature type="domain" description="AIG1-type G" evidence="5">
    <location>
        <begin position="227"/>
        <end position="436"/>
    </location>
</feature>
<keyword evidence="4" id="KW-0472">Membrane</keyword>
<dbReference type="STRING" id="30732.ENSOMEP00000016805"/>
<evidence type="ECO:0000256" key="4">
    <source>
        <dbReference type="SAM" id="Phobius"/>
    </source>
</evidence>
<dbReference type="InterPro" id="IPR027417">
    <property type="entry name" value="P-loop_NTPase"/>
</dbReference>
<keyword evidence="2" id="KW-0547">Nucleotide-binding</keyword>